<reference evidence="9 10" key="1">
    <citation type="submission" date="2021-04" db="EMBL/GenBank/DDBJ databases">
        <title>Draft genome sequence of Paenibacillus cisolokensis, LC2-13A.</title>
        <authorList>
            <person name="Uke A."/>
            <person name="Chhe C."/>
            <person name="Baramee S."/>
            <person name="Kosugi A."/>
        </authorList>
    </citation>
    <scope>NUCLEOTIDE SEQUENCE [LARGE SCALE GENOMIC DNA]</scope>
    <source>
        <strain evidence="9 10">LC2-13A</strain>
    </source>
</reference>
<evidence type="ECO:0000256" key="6">
    <source>
        <dbReference type="ARBA" id="ARBA00023136"/>
    </source>
</evidence>
<feature type="transmembrane region" description="Helical" evidence="7">
    <location>
        <begin position="180"/>
        <end position="202"/>
    </location>
</feature>
<feature type="transmembrane region" description="Helical" evidence="7">
    <location>
        <begin position="136"/>
        <end position="159"/>
    </location>
</feature>
<comment type="similarity">
    <text evidence="7">Belongs to the binding-protein-dependent transport system permease family.</text>
</comment>
<evidence type="ECO:0000259" key="8">
    <source>
        <dbReference type="PROSITE" id="PS50928"/>
    </source>
</evidence>
<dbReference type="Proteomes" id="UP000680304">
    <property type="component" value="Unassembled WGS sequence"/>
</dbReference>
<evidence type="ECO:0000256" key="7">
    <source>
        <dbReference type="RuleBase" id="RU363032"/>
    </source>
</evidence>
<dbReference type="Gene3D" id="1.10.3720.10">
    <property type="entry name" value="MetI-like"/>
    <property type="match status" value="1"/>
</dbReference>
<dbReference type="Pfam" id="PF00528">
    <property type="entry name" value="BPD_transp_1"/>
    <property type="match status" value="1"/>
</dbReference>
<evidence type="ECO:0000256" key="1">
    <source>
        <dbReference type="ARBA" id="ARBA00004651"/>
    </source>
</evidence>
<dbReference type="RefSeq" id="WP_213529349.1">
    <property type="nucleotide sequence ID" value="NZ_BOVJ01000107.1"/>
</dbReference>
<dbReference type="InterPro" id="IPR000515">
    <property type="entry name" value="MetI-like"/>
</dbReference>
<evidence type="ECO:0000256" key="5">
    <source>
        <dbReference type="ARBA" id="ARBA00022989"/>
    </source>
</evidence>
<keyword evidence="6 7" id="KW-0472">Membrane</keyword>
<feature type="transmembrane region" description="Helical" evidence="7">
    <location>
        <begin position="105"/>
        <end position="124"/>
    </location>
</feature>
<feature type="domain" description="ABC transmembrane type-1" evidence="8">
    <location>
        <begin position="68"/>
        <end position="259"/>
    </location>
</feature>
<keyword evidence="5 7" id="KW-1133">Transmembrane helix</keyword>
<keyword evidence="3" id="KW-1003">Cell membrane</keyword>
<dbReference type="SUPFAM" id="SSF161098">
    <property type="entry name" value="MetI-like"/>
    <property type="match status" value="1"/>
</dbReference>
<feature type="transmembrane region" description="Helical" evidence="7">
    <location>
        <begin position="12"/>
        <end position="32"/>
    </location>
</feature>
<keyword evidence="10" id="KW-1185">Reference proteome</keyword>
<name>A0ABQ4NA83_9BACL</name>
<feature type="transmembrane region" description="Helical" evidence="7">
    <location>
        <begin position="238"/>
        <end position="259"/>
    </location>
</feature>
<dbReference type="PROSITE" id="PS50928">
    <property type="entry name" value="ABC_TM1"/>
    <property type="match status" value="1"/>
</dbReference>
<dbReference type="InterPro" id="IPR035906">
    <property type="entry name" value="MetI-like_sf"/>
</dbReference>
<dbReference type="PANTHER" id="PTHR43744">
    <property type="entry name" value="ABC TRANSPORTER PERMEASE PROTEIN MG189-RELATED-RELATED"/>
    <property type="match status" value="1"/>
</dbReference>
<accession>A0ABQ4NA83</accession>
<sequence length="274" mass="30261">MKMVYRIIKMVVLTAGAVISVYPLLFMLTTALQPSTLLFEYPPKLLPSQLTGANFAEAWTSQNFSIYMGNSVMVTAASFLLIFVLSSMLAFAYSRFRFAGKSLTFAMLMGALVIPGLTLVIPQFMLIRSLGLFDSYWGLITVYTASAIPFTTFLLKGFFDTITKEIDESVSIDCGGSFRLFLSVILPLSKPAFVPVTIFNALTIWEEFPWALTIINDPLKRTLPIALANFQGQYTTQWGIVFAGSLIALLPVILLFVFLQRYFIAGITAGAVKG</sequence>
<gene>
    <name evidence="9" type="ORF">PACILC2_33990</name>
</gene>
<evidence type="ECO:0000256" key="4">
    <source>
        <dbReference type="ARBA" id="ARBA00022692"/>
    </source>
</evidence>
<evidence type="ECO:0000313" key="9">
    <source>
        <dbReference type="EMBL" id="GIQ64831.1"/>
    </source>
</evidence>
<keyword evidence="2 7" id="KW-0813">Transport</keyword>
<keyword evidence="4 7" id="KW-0812">Transmembrane</keyword>
<dbReference type="EMBL" id="BOVJ01000107">
    <property type="protein sequence ID" value="GIQ64831.1"/>
    <property type="molecule type" value="Genomic_DNA"/>
</dbReference>
<feature type="transmembrane region" description="Helical" evidence="7">
    <location>
        <begin position="72"/>
        <end position="93"/>
    </location>
</feature>
<comment type="caution">
    <text evidence="9">The sequence shown here is derived from an EMBL/GenBank/DDBJ whole genome shotgun (WGS) entry which is preliminary data.</text>
</comment>
<proteinExistence type="inferred from homology"/>
<comment type="subcellular location">
    <subcellularLocation>
        <location evidence="1 7">Cell membrane</location>
        <topology evidence="1 7">Multi-pass membrane protein</topology>
    </subcellularLocation>
</comment>
<dbReference type="PANTHER" id="PTHR43744:SF12">
    <property type="entry name" value="ABC TRANSPORTER PERMEASE PROTEIN MG189-RELATED"/>
    <property type="match status" value="1"/>
</dbReference>
<organism evidence="9 10">
    <name type="scientific">Paenibacillus cisolokensis</name>
    <dbReference type="NCBI Taxonomy" id="1658519"/>
    <lineage>
        <taxon>Bacteria</taxon>
        <taxon>Bacillati</taxon>
        <taxon>Bacillota</taxon>
        <taxon>Bacilli</taxon>
        <taxon>Bacillales</taxon>
        <taxon>Paenibacillaceae</taxon>
        <taxon>Paenibacillus</taxon>
    </lineage>
</organism>
<evidence type="ECO:0000313" key="10">
    <source>
        <dbReference type="Proteomes" id="UP000680304"/>
    </source>
</evidence>
<dbReference type="CDD" id="cd06261">
    <property type="entry name" value="TM_PBP2"/>
    <property type="match status" value="1"/>
</dbReference>
<protein>
    <submittedName>
        <fullName evidence="9">Sugar ABC transporter permease</fullName>
    </submittedName>
</protein>
<evidence type="ECO:0000256" key="3">
    <source>
        <dbReference type="ARBA" id="ARBA00022475"/>
    </source>
</evidence>
<evidence type="ECO:0000256" key="2">
    <source>
        <dbReference type="ARBA" id="ARBA00022448"/>
    </source>
</evidence>